<evidence type="ECO:0000313" key="1">
    <source>
        <dbReference type="EMBL" id="KAF5355947.1"/>
    </source>
</evidence>
<keyword evidence="2" id="KW-1185">Reference proteome</keyword>
<sequence length="155" mass="17856">MTGLRQFMNSAAHHWLDAAHRPIHVHKPLLQCDSSPDTPPPYWENDPDLRIMRYGPRIHRNDLYYCKGGVNVAMLLRLTRECLLEFGRNSGANILVDEEWHCTITKSIVRYRESFRVQVVYSAVIAEAEGEDPRKVAKVEDAKGIEGLMTVLERR</sequence>
<proteinExistence type="predicted"/>
<gene>
    <name evidence="1" type="ORF">D9756_004261</name>
</gene>
<protein>
    <submittedName>
        <fullName evidence="1">Uncharacterized protein</fullName>
    </submittedName>
</protein>
<dbReference type="OrthoDB" id="270167at2759"/>
<reference evidence="1 2" key="1">
    <citation type="journal article" date="2020" name="ISME J.">
        <title>Uncovering the hidden diversity of litter-decomposition mechanisms in mushroom-forming fungi.</title>
        <authorList>
            <person name="Floudas D."/>
            <person name="Bentzer J."/>
            <person name="Ahren D."/>
            <person name="Johansson T."/>
            <person name="Persson P."/>
            <person name="Tunlid A."/>
        </authorList>
    </citation>
    <scope>NUCLEOTIDE SEQUENCE [LARGE SCALE GENOMIC DNA]</scope>
    <source>
        <strain evidence="1 2">CBS 146.42</strain>
    </source>
</reference>
<accession>A0A8H5G0R1</accession>
<organism evidence="1 2">
    <name type="scientific">Leucocoprinus leucothites</name>
    <dbReference type="NCBI Taxonomy" id="201217"/>
    <lineage>
        <taxon>Eukaryota</taxon>
        <taxon>Fungi</taxon>
        <taxon>Dikarya</taxon>
        <taxon>Basidiomycota</taxon>
        <taxon>Agaricomycotina</taxon>
        <taxon>Agaricomycetes</taxon>
        <taxon>Agaricomycetidae</taxon>
        <taxon>Agaricales</taxon>
        <taxon>Agaricineae</taxon>
        <taxon>Agaricaceae</taxon>
        <taxon>Leucocoprinus</taxon>
    </lineage>
</organism>
<evidence type="ECO:0000313" key="2">
    <source>
        <dbReference type="Proteomes" id="UP000559027"/>
    </source>
</evidence>
<dbReference type="AlphaFoldDB" id="A0A8H5G0R1"/>
<dbReference type="EMBL" id="JAACJO010000007">
    <property type="protein sequence ID" value="KAF5355947.1"/>
    <property type="molecule type" value="Genomic_DNA"/>
</dbReference>
<name>A0A8H5G0R1_9AGAR</name>
<dbReference type="Proteomes" id="UP000559027">
    <property type="component" value="Unassembled WGS sequence"/>
</dbReference>
<comment type="caution">
    <text evidence="1">The sequence shown here is derived from an EMBL/GenBank/DDBJ whole genome shotgun (WGS) entry which is preliminary data.</text>
</comment>